<evidence type="ECO:0000256" key="3">
    <source>
        <dbReference type="ARBA" id="ARBA00022806"/>
    </source>
</evidence>
<keyword evidence="4" id="KW-0067">ATP-binding</keyword>
<dbReference type="PANTHER" id="PTHR21529:SF4">
    <property type="entry name" value="TPR AND ANKYRIN REPEAT-CONTAINING PROTEIN 1"/>
    <property type="match status" value="1"/>
</dbReference>
<keyword evidence="3" id="KW-0347">Helicase</keyword>
<gene>
    <name evidence="5" type="ORF">DCAR_0726978</name>
</gene>
<dbReference type="GO" id="GO:0005524">
    <property type="term" value="F:ATP binding"/>
    <property type="evidence" value="ECO:0007669"/>
    <property type="project" value="UniProtKB-UniRule"/>
</dbReference>
<keyword evidence="6" id="KW-1185">Reference proteome</keyword>
<evidence type="ECO:0000313" key="6">
    <source>
        <dbReference type="Proteomes" id="UP000077755"/>
    </source>
</evidence>
<dbReference type="CDD" id="cd18808">
    <property type="entry name" value="SF1_C_Upf1"/>
    <property type="match status" value="1"/>
</dbReference>
<dbReference type="Pfam" id="PF00580">
    <property type="entry name" value="UvrD-helicase"/>
    <property type="match status" value="1"/>
</dbReference>
<evidence type="ECO:0000256" key="1">
    <source>
        <dbReference type="ARBA" id="ARBA00022741"/>
    </source>
</evidence>
<evidence type="ECO:0000256" key="2">
    <source>
        <dbReference type="ARBA" id="ARBA00022801"/>
    </source>
</evidence>
<dbReference type="GO" id="GO:0005694">
    <property type="term" value="C:chromosome"/>
    <property type="evidence" value="ECO:0007669"/>
    <property type="project" value="UniProtKB-ARBA"/>
</dbReference>
<dbReference type="OMA" id="AVEWTGC"/>
<dbReference type="GO" id="GO:0016787">
    <property type="term" value="F:hydrolase activity"/>
    <property type="evidence" value="ECO:0007669"/>
    <property type="project" value="UniProtKB-UniRule"/>
</dbReference>
<dbReference type="Gramene" id="KZM86381">
    <property type="protein sequence ID" value="KZM86381"/>
    <property type="gene ID" value="DCAR_023515"/>
</dbReference>
<dbReference type="GO" id="GO:0004386">
    <property type="term" value="F:helicase activity"/>
    <property type="evidence" value="ECO:0007669"/>
    <property type="project" value="UniProtKB-UniRule"/>
</dbReference>
<reference evidence="5" key="1">
    <citation type="journal article" date="2016" name="Nat. Genet.">
        <title>A high-quality carrot genome assembly provides new insights into carotenoid accumulation and asterid genome evolution.</title>
        <authorList>
            <person name="Iorizzo M."/>
            <person name="Ellison S."/>
            <person name="Senalik D."/>
            <person name="Zeng P."/>
            <person name="Satapoomin P."/>
            <person name="Huang J."/>
            <person name="Bowman M."/>
            <person name="Iovene M."/>
            <person name="Sanseverino W."/>
            <person name="Cavagnaro P."/>
            <person name="Yildiz M."/>
            <person name="Macko-Podgorni A."/>
            <person name="Moranska E."/>
            <person name="Grzebelus E."/>
            <person name="Grzebelus D."/>
            <person name="Ashrafi H."/>
            <person name="Zheng Z."/>
            <person name="Cheng S."/>
            <person name="Spooner D."/>
            <person name="Van Deynze A."/>
            <person name="Simon P."/>
        </authorList>
    </citation>
    <scope>NUCLEOTIDE SEQUENCE</scope>
    <source>
        <tissue evidence="5">Leaf</tissue>
    </source>
</reference>
<accession>A0A164SNI4</accession>
<protein>
    <submittedName>
        <fullName evidence="5">Uncharacterized protein</fullName>
    </submittedName>
</protein>
<dbReference type="Gene3D" id="3.40.50.300">
    <property type="entry name" value="P-loop containing nucleotide triphosphate hydrolases"/>
    <property type="match status" value="4"/>
</dbReference>
<dbReference type="EMBL" id="CP093349">
    <property type="protein sequence ID" value="WOH07546.1"/>
    <property type="molecule type" value="Genomic_DNA"/>
</dbReference>
<reference evidence="5" key="2">
    <citation type="submission" date="2022-03" db="EMBL/GenBank/DDBJ databases">
        <title>Draft title - Genomic analysis of global carrot germplasm unveils the trajectory of domestication and the origin of high carotenoid orange carrot.</title>
        <authorList>
            <person name="Iorizzo M."/>
            <person name="Ellison S."/>
            <person name="Senalik D."/>
            <person name="Macko-Podgorni A."/>
            <person name="Grzebelus D."/>
            <person name="Bostan H."/>
            <person name="Rolling W."/>
            <person name="Curaba J."/>
            <person name="Simon P."/>
        </authorList>
    </citation>
    <scope>NUCLEOTIDE SEQUENCE</scope>
    <source>
        <tissue evidence="5">Leaf</tissue>
    </source>
</reference>
<dbReference type="Pfam" id="PF13087">
    <property type="entry name" value="AAA_12"/>
    <property type="match status" value="1"/>
</dbReference>
<dbReference type="InterPro" id="IPR039904">
    <property type="entry name" value="TRANK1"/>
</dbReference>
<dbReference type="InterPro" id="IPR041677">
    <property type="entry name" value="DNA2/NAM7_AAA_11"/>
</dbReference>
<dbReference type="Proteomes" id="UP000077755">
    <property type="component" value="Chromosome 7"/>
</dbReference>
<dbReference type="FunFam" id="3.40.50.300:FF:000326">
    <property type="entry name" value="P-loop containing nucleoside triphosphate hydrolase"/>
    <property type="match status" value="1"/>
</dbReference>
<dbReference type="InterPro" id="IPR027417">
    <property type="entry name" value="P-loop_NTPase"/>
</dbReference>
<keyword evidence="2" id="KW-0378">Hydrolase</keyword>
<dbReference type="PANTHER" id="PTHR21529">
    <property type="entry name" value="MAMMARY TURMOR VIRUS RECEPTOR HOMOLOG 1, 2 MTVR1, 2"/>
    <property type="match status" value="1"/>
</dbReference>
<name>A0A164SNI4_DAUCS</name>
<dbReference type="Pfam" id="PF20073">
    <property type="entry name" value="DUF6469"/>
    <property type="match status" value="1"/>
</dbReference>
<dbReference type="InterPro" id="IPR047187">
    <property type="entry name" value="SF1_C_Upf1"/>
</dbReference>
<dbReference type="InterPro" id="IPR041679">
    <property type="entry name" value="DNA2/NAM7-like_C"/>
</dbReference>
<evidence type="ECO:0000313" key="5">
    <source>
        <dbReference type="EMBL" id="WOH07546.1"/>
    </source>
</evidence>
<dbReference type="InterPro" id="IPR014016">
    <property type="entry name" value="UvrD-like_ATP-bd"/>
</dbReference>
<proteinExistence type="predicted"/>
<dbReference type="Pfam" id="PF13086">
    <property type="entry name" value="AAA_11"/>
    <property type="match status" value="1"/>
</dbReference>
<dbReference type="InterPro" id="IPR045529">
    <property type="entry name" value="DUF6469"/>
</dbReference>
<dbReference type="SUPFAM" id="SSF52540">
    <property type="entry name" value="P-loop containing nucleoside triphosphate hydrolases"/>
    <property type="match status" value="2"/>
</dbReference>
<organism evidence="5 6">
    <name type="scientific">Daucus carota subsp. sativus</name>
    <name type="common">Carrot</name>
    <dbReference type="NCBI Taxonomy" id="79200"/>
    <lineage>
        <taxon>Eukaryota</taxon>
        <taxon>Viridiplantae</taxon>
        <taxon>Streptophyta</taxon>
        <taxon>Embryophyta</taxon>
        <taxon>Tracheophyta</taxon>
        <taxon>Spermatophyta</taxon>
        <taxon>Magnoliopsida</taxon>
        <taxon>eudicotyledons</taxon>
        <taxon>Gunneridae</taxon>
        <taxon>Pentapetalae</taxon>
        <taxon>asterids</taxon>
        <taxon>campanulids</taxon>
        <taxon>Apiales</taxon>
        <taxon>Apiaceae</taxon>
        <taxon>Apioideae</taxon>
        <taxon>Scandiceae</taxon>
        <taxon>Daucinae</taxon>
        <taxon>Daucus</taxon>
        <taxon>Daucus sect. Daucus</taxon>
    </lineage>
</organism>
<sequence length="2023" mass="231386">MEAKGQEESTTKKHALLVKEKNLANIILSWSLDDILNGDLYKDQVGEIPNSFESVEHYQSSFIYPLLEEVRSEICSKMGSIFTAPLSKVISLHKSKQHRKLHCDVMVEGWKNGSDSVDKEPYRTRPGDIIAFTEAAPGQSIDLKSLGRSWNVGYVTRLSGDTCMCTQFEVRTSKELVWEEDVIKSLLCAVFVTNVTTNNRIWKELSLSQNFDVIKETLGSNSKVPEGCKMCSSRMKETIEEGLYLPSNLNKSQIEAVLECISTIQCDHNSSVKLVWGPPGTGKTGTLSVMLRSLLQLKCRTLICCPTNVAISEVASRVMKLVKDDGTSLCSLGDILLYGNIDPNAYVIEEICLNHRVERLFECLADGTGWKHCLTTMIDLLENCVPKYRDFCNSKYIEDSHRYVNDGQLFLDFIRERFIAIATLLRKCISGICTHLPKTLILEHNFKDMVALMSMLNSLENLLFQTDLVGEDLKEAILLHGPFNSFRHEVNNKTFLNIRSKCLHFLRTLFRALNGLELPKASKDSIEEFCFEKASMLFCTASSSYKLHSVKMKPMKLLVVDEAAQLRECELLIPLQVLGIKHAILLGDECQLPAYVNSKVSAKAGLGRSLFQRLSILGFSRHLLDTQYRMHPKLSSFPNAKFYQNRIMDAEIVKSESYGKRYLPGPMYGTYSFMNISSGREVIADGHSYKNMVEVAVLLKILHLLYKVCEAEKLNLTVGVISPYAAQVSEIQRKIGHKYDNHDKFKLHIGSIDGFQGSEKDVIIISTVRCNERGSIGFVSDPQRTNVALTRARHCLWILGNEETLSRSDSIWEHLALDAKARQCFFHADEDKDLHKVIMEVKKQLDQLSDMLNADSMFFRNSNWKLMFSGNFTKSFKKLDSAETKNLVLFFLSKLASGWRPKRVYSVVSCESSSNILKQYKIGKYYILCSVDIHRETWYMQILKIWDILPMQDIPRMIKRLDNIFRMYTEDYISRCTKRCIEGNIEVPLTWPASEDIVQFKSLCNTETDDISNTEYLDESSLEKSKVRESLLLMKFYSLSSGAINNLLSGCDGESLGLPFELTDQEREIVLFNKSSFILGRSGTGKTTVLTWKLFQNDQMYHVASEGYHDVQKDLSVNKRWRRESDDGITGDVLRQLFVTVSPKLCNAVRDQFCQLKRSVCGGDSVPRQSSIHIDVIDEVAHSADIPDSFQDLPLNSYPLIITFHKFMMMLDGTVGVSYFDRFPVVRRSTHRGNGKSRSITLDNFIRTKEITFERFDSLYWPHFSRILTRKLCSLTVFTEIMSVIKGSISKKDNDVGTIGQQEYLLLSNNRGSTLNMEKRSHVYKIFTEYEKRKTANGDFDLADLVIDLHRRLKDIRYKGDEMDFVFIDEVQDLTMRQISLFKYMCKNVDEGFAFSGDTAQTIAKGINFRFEDIRCLFYKEFLGQERKVSCKRNEKGIVSSLFHLNLNFRTHSGILKLAHSVIKLICHFFPFSIDFLNQETSLVSGEAPVLLETGTMDALKIIFEKSGPANGNVIAFGAEQVILVRDDILKKEICDFVGNKALVLTILECKGLEFQDVLLYNFFSSSPFENDWRVIYEYMSDNHLLGSNTVTSFPRFDMEKHGILCNELKQLYVAVTRTKQRLWICENGMEFCKPMFNYWQKLGAANVRKADDIFIKEMQVESSEEDWRSRGIKLFHEINYEMAMMCFERAGDTYWIKLSKASQCQAAARAREPNSEIACTYLRKAAEIFDEIGKAESAARLFFEINEYERAGCIYFNKLGERNLEKAGECFCLAKCFRQAAKVYANGRLYSKCLSACLYGELFEMGLQYVHEWRKSGVLYGSCSIQTDPLVQELLQKGAVHYYEKNEFRKMMKFVESFQSKDLIRSFLKDLKLLKELSDLEIRWGNFLEAAQIAKKMGNCLLEADLLSKGGIYREASLIMLWYVFSSLTRSTKGNYRHQFNSKDEILKKAVSYAKRHSDSFYEFVCTEAKILSEMGDAGEQLEPGLQFVRHWRQEVPDGLVKTSSDLAKIEQDLLQSCAALL</sequence>
<keyword evidence="1" id="KW-0547">Nucleotide-binding</keyword>
<evidence type="ECO:0000256" key="4">
    <source>
        <dbReference type="ARBA" id="ARBA00022840"/>
    </source>
</evidence>
<dbReference type="PROSITE" id="PS51198">
    <property type="entry name" value="UVRD_HELICASE_ATP_BIND"/>
    <property type="match status" value="1"/>
</dbReference>